<organism evidence="8 9">
    <name type="scientific">Carnobacterium viridans</name>
    <dbReference type="NCBI Taxonomy" id="174587"/>
    <lineage>
        <taxon>Bacteria</taxon>
        <taxon>Bacillati</taxon>
        <taxon>Bacillota</taxon>
        <taxon>Bacilli</taxon>
        <taxon>Lactobacillales</taxon>
        <taxon>Carnobacteriaceae</taxon>
        <taxon>Carnobacterium</taxon>
    </lineage>
</organism>
<protein>
    <submittedName>
        <fullName evidence="8">Malate dehydrogenase (NAD)</fullName>
    </submittedName>
</protein>
<dbReference type="Proteomes" id="UP000199481">
    <property type="component" value="Unassembled WGS sequence"/>
</dbReference>
<dbReference type="InterPro" id="IPR022383">
    <property type="entry name" value="Lactate/malate_DH_C"/>
</dbReference>
<dbReference type="PANTHER" id="PTHR43128:SF16">
    <property type="entry name" value="L-LACTATE DEHYDROGENASE"/>
    <property type="match status" value="1"/>
</dbReference>
<evidence type="ECO:0000256" key="4">
    <source>
        <dbReference type="PIRSR" id="PIRSR000102-3"/>
    </source>
</evidence>
<feature type="binding site" evidence="4">
    <location>
        <begin position="117"/>
        <end position="119"/>
    </location>
    <ligand>
        <name>NAD(+)</name>
        <dbReference type="ChEBI" id="CHEBI:57540"/>
    </ligand>
</feature>
<dbReference type="SUPFAM" id="SSF56327">
    <property type="entry name" value="LDH C-terminal domain-like"/>
    <property type="match status" value="1"/>
</dbReference>
<evidence type="ECO:0000256" key="1">
    <source>
        <dbReference type="ARBA" id="ARBA00006054"/>
    </source>
</evidence>
<gene>
    <name evidence="8" type="ORF">SAMN04487752_0394</name>
</gene>
<evidence type="ECO:0000259" key="6">
    <source>
        <dbReference type="Pfam" id="PF00056"/>
    </source>
</evidence>
<reference evidence="9" key="1">
    <citation type="submission" date="2016-10" db="EMBL/GenBank/DDBJ databases">
        <authorList>
            <person name="Varghese N."/>
            <person name="Submissions S."/>
        </authorList>
    </citation>
    <scope>NUCLEOTIDE SEQUENCE [LARGE SCALE GENOMIC DNA]</scope>
    <source>
        <strain evidence="9">MPL-11</strain>
    </source>
</reference>
<dbReference type="GO" id="GO:0004459">
    <property type="term" value="F:L-lactate dehydrogenase (NAD+) activity"/>
    <property type="evidence" value="ECO:0007669"/>
    <property type="project" value="TreeGrafter"/>
</dbReference>
<dbReference type="InterPro" id="IPR015955">
    <property type="entry name" value="Lactate_DH/Glyco_Ohase_4_C"/>
</dbReference>
<dbReference type="EMBL" id="FNJW01000008">
    <property type="protein sequence ID" value="SDQ05170.1"/>
    <property type="molecule type" value="Genomic_DNA"/>
</dbReference>
<keyword evidence="9" id="KW-1185">Reference proteome</keyword>
<proteinExistence type="inferred from homology"/>
<dbReference type="AlphaFoldDB" id="A0A1H0XQK0"/>
<evidence type="ECO:0000313" key="8">
    <source>
        <dbReference type="EMBL" id="SDQ05170.1"/>
    </source>
</evidence>
<dbReference type="PIRSF" id="PIRSF000102">
    <property type="entry name" value="Lac_mal_DH"/>
    <property type="match status" value="1"/>
</dbReference>
<accession>A0A1H0XQK0</accession>
<keyword evidence="3 4" id="KW-0520">NAD</keyword>
<feature type="domain" description="Lactate/malate dehydrogenase C-terminal" evidence="7">
    <location>
        <begin position="145"/>
        <end position="307"/>
    </location>
</feature>
<feature type="domain" description="Lactate/malate dehydrogenase N-terminal" evidence="6">
    <location>
        <begin position="6"/>
        <end position="142"/>
    </location>
</feature>
<comment type="similarity">
    <text evidence="1">Belongs to the LDH/MDH superfamily. LDH family.</text>
</comment>
<dbReference type="RefSeq" id="WP_089974738.1">
    <property type="nucleotide sequence ID" value="NZ_CP084916.1"/>
</dbReference>
<dbReference type="Pfam" id="PF00056">
    <property type="entry name" value="Ldh_1_N"/>
    <property type="match status" value="1"/>
</dbReference>
<dbReference type="SUPFAM" id="SSF51735">
    <property type="entry name" value="NAD(P)-binding Rossmann-fold domains"/>
    <property type="match status" value="1"/>
</dbReference>
<dbReference type="OrthoDB" id="9802969at2"/>
<keyword evidence="2 5" id="KW-0560">Oxidoreductase</keyword>
<dbReference type="Gene3D" id="3.40.50.720">
    <property type="entry name" value="NAD(P)-binding Rossmann-like Domain"/>
    <property type="match status" value="1"/>
</dbReference>
<name>A0A1H0XQK0_9LACT</name>
<evidence type="ECO:0000256" key="3">
    <source>
        <dbReference type="ARBA" id="ARBA00023027"/>
    </source>
</evidence>
<dbReference type="InterPro" id="IPR001557">
    <property type="entry name" value="L-lactate/malate_DH"/>
</dbReference>
<dbReference type="PANTHER" id="PTHR43128">
    <property type="entry name" value="L-2-HYDROXYCARBOXYLATE DEHYDROGENASE (NAD(P)(+))"/>
    <property type="match status" value="1"/>
</dbReference>
<evidence type="ECO:0000256" key="2">
    <source>
        <dbReference type="ARBA" id="ARBA00023002"/>
    </source>
</evidence>
<evidence type="ECO:0000256" key="5">
    <source>
        <dbReference type="RuleBase" id="RU003369"/>
    </source>
</evidence>
<dbReference type="Gene3D" id="3.90.110.10">
    <property type="entry name" value="Lactate dehydrogenase/glycoside hydrolase, family 4, C-terminal"/>
    <property type="match status" value="1"/>
</dbReference>
<sequence>MENDKKIVIVGSDDLAYHFCFLSMMTLNVKDIYLFPFSIQQNDKINDLKYASEVFSINELKLGSEKDYADADILILSAKEERQENEQDSEYLRRNILLVRKIINQAMASGFSGLILVANEFNGLFTYLVWKFSGLPKHKIFGIGTYIDTLYFQKLVSKVLDTSFREVKGYVIGGTSPLHKLAAWSRSSVGGNSLLGLTMDPTTNINQDDMFEIEEKIRKQNQQNENQELTSTHTAALLNLVQIILKNENAIVPIVHLMDIGEMKDIPLSIPVVLGGNGIRQIAGLSFSETEQKNLIVIAKEIRSQLDWIEQG</sequence>
<evidence type="ECO:0000313" key="9">
    <source>
        <dbReference type="Proteomes" id="UP000199481"/>
    </source>
</evidence>
<dbReference type="GO" id="GO:0006089">
    <property type="term" value="P:lactate metabolic process"/>
    <property type="evidence" value="ECO:0007669"/>
    <property type="project" value="TreeGrafter"/>
</dbReference>
<dbReference type="InterPro" id="IPR001236">
    <property type="entry name" value="Lactate/malate_DH_N"/>
</dbReference>
<feature type="binding site" evidence="4">
    <location>
        <position position="95"/>
    </location>
    <ligand>
        <name>NAD(+)</name>
        <dbReference type="ChEBI" id="CHEBI:57540"/>
    </ligand>
</feature>
<dbReference type="InterPro" id="IPR036291">
    <property type="entry name" value="NAD(P)-bd_dom_sf"/>
</dbReference>
<dbReference type="Pfam" id="PF02866">
    <property type="entry name" value="Ldh_1_C"/>
    <property type="match status" value="1"/>
</dbReference>
<evidence type="ECO:0000259" key="7">
    <source>
        <dbReference type="Pfam" id="PF02866"/>
    </source>
</evidence>
<dbReference type="PRINTS" id="PR00086">
    <property type="entry name" value="LLDHDRGNASE"/>
</dbReference>